<evidence type="ECO:0000313" key="5">
    <source>
        <dbReference type="Proteomes" id="UP000777438"/>
    </source>
</evidence>
<dbReference type="GO" id="GO:0008270">
    <property type="term" value="F:zinc ion binding"/>
    <property type="evidence" value="ECO:0007669"/>
    <property type="project" value="InterPro"/>
</dbReference>
<dbReference type="Proteomes" id="UP000777438">
    <property type="component" value="Unassembled WGS sequence"/>
</dbReference>
<evidence type="ECO:0000313" key="4">
    <source>
        <dbReference type="EMBL" id="KAH6879900.1"/>
    </source>
</evidence>
<proteinExistence type="predicted"/>
<dbReference type="PANTHER" id="PTHR37534:SF46">
    <property type="entry name" value="ZN(II)2CYS6 TRANSCRIPTION FACTOR (EUROFUNG)"/>
    <property type="match status" value="1"/>
</dbReference>
<feature type="compositionally biased region" description="Basic and acidic residues" evidence="2">
    <location>
        <begin position="92"/>
        <end position="101"/>
    </location>
</feature>
<evidence type="ECO:0000259" key="3">
    <source>
        <dbReference type="PROSITE" id="PS50048"/>
    </source>
</evidence>
<dbReference type="PROSITE" id="PS50048">
    <property type="entry name" value="ZN2_CY6_FUNGAL_2"/>
    <property type="match status" value="1"/>
</dbReference>
<dbReference type="InterPro" id="IPR001138">
    <property type="entry name" value="Zn2Cys6_DnaBD"/>
</dbReference>
<dbReference type="AlphaFoldDB" id="A0A9P9AKX4"/>
<accession>A0A9P9AKX4</accession>
<dbReference type="InterPro" id="IPR036864">
    <property type="entry name" value="Zn2-C6_fun-type_DNA-bd_sf"/>
</dbReference>
<sequence>MPPSKRGITRSRSGCVACRRRHTKCDEARPHCQNCVRAKVECPGYAPVIHFRDATEAVGQRSRTIESRKWAAIRERDGQERCQAQTQSRQSRRPEKQHEATADEDDEPPRGFPSPEQSSADSTTGAHEYDQPFQQKAYSPATSNLHIVDADLGSDACHHEPWAWSQSPNHAALLEPATASTAATLTSRPSDAGMPGSFNFPPRLPAVFKTIWEGAGYSNVVLKYALMAAVPLAARDIDGAEFERGDRLRWYSWALLEMARVFSATAKDVAQAAVQVTILLILVVVEIRYGTMAGARAHFAQVELLIDAHLTSLTAWETGCQLIRAWISVKSQYSINLNPWDPDALPPPDDIHQTVRAVFRADPNKGQQLLPILVESDRLNRSILLGRLVGPNAAWPGYNAWQRQLEELGIDTPPPEGFYTPGADEDRLAQLSKELDLWHDSLDLADMPIHVVTAGDSSRHTDAPDPLRFRSHEAAMAHLHYAAAQALCSRELLDAATGGDLARERSQDKWLSLILRILAGMDASACAYLDVVGVGIAWFFMRVVVTLGLDGKTRREVQALLPWLDQVRSSCGGTIPRKDVLRRILDVYEEERRGGRQILAMILRMSLADEVWSFRDGTNDLATVVMGRVVETGASFRYALRLNE</sequence>
<dbReference type="PROSITE" id="PS00463">
    <property type="entry name" value="ZN2_CY6_FUNGAL_1"/>
    <property type="match status" value="1"/>
</dbReference>
<keyword evidence="5" id="KW-1185">Reference proteome</keyword>
<comment type="caution">
    <text evidence="4">The sequence shown here is derived from an EMBL/GenBank/DDBJ whole genome shotgun (WGS) entry which is preliminary data.</text>
</comment>
<dbReference type="Pfam" id="PF00172">
    <property type="entry name" value="Zn_clus"/>
    <property type="match status" value="1"/>
</dbReference>
<feature type="region of interest" description="Disordered" evidence="2">
    <location>
        <begin position="75"/>
        <end position="127"/>
    </location>
</feature>
<evidence type="ECO:0000256" key="2">
    <source>
        <dbReference type="SAM" id="MobiDB-lite"/>
    </source>
</evidence>
<feature type="domain" description="Zn(2)-C6 fungal-type" evidence="3">
    <location>
        <begin position="14"/>
        <end position="42"/>
    </location>
</feature>
<keyword evidence="1" id="KW-0539">Nucleus</keyword>
<dbReference type="GO" id="GO:0000981">
    <property type="term" value="F:DNA-binding transcription factor activity, RNA polymerase II-specific"/>
    <property type="evidence" value="ECO:0007669"/>
    <property type="project" value="InterPro"/>
</dbReference>
<organism evidence="4 5">
    <name type="scientific">Thelonectria olida</name>
    <dbReference type="NCBI Taxonomy" id="1576542"/>
    <lineage>
        <taxon>Eukaryota</taxon>
        <taxon>Fungi</taxon>
        <taxon>Dikarya</taxon>
        <taxon>Ascomycota</taxon>
        <taxon>Pezizomycotina</taxon>
        <taxon>Sordariomycetes</taxon>
        <taxon>Hypocreomycetidae</taxon>
        <taxon>Hypocreales</taxon>
        <taxon>Nectriaceae</taxon>
        <taxon>Thelonectria</taxon>
    </lineage>
</organism>
<evidence type="ECO:0000256" key="1">
    <source>
        <dbReference type="ARBA" id="ARBA00023242"/>
    </source>
</evidence>
<dbReference type="OrthoDB" id="5241715at2759"/>
<dbReference type="PANTHER" id="PTHR37534">
    <property type="entry name" value="TRANSCRIPTIONAL ACTIVATOR PROTEIN UGA3"/>
    <property type="match status" value="1"/>
</dbReference>
<protein>
    <recommendedName>
        <fullName evidence="3">Zn(2)-C6 fungal-type domain-containing protein</fullName>
    </recommendedName>
</protein>
<reference evidence="4 5" key="1">
    <citation type="journal article" date="2021" name="Nat. Commun.">
        <title>Genetic determinants of endophytism in the Arabidopsis root mycobiome.</title>
        <authorList>
            <person name="Mesny F."/>
            <person name="Miyauchi S."/>
            <person name="Thiergart T."/>
            <person name="Pickel B."/>
            <person name="Atanasova L."/>
            <person name="Karlsson M."/>
            <person name="Huettel B."/>
            <person name="Barry K.W."/>
            <person name="Haridas S."/>
            <person name="Chen C."/>
            <person name="Bauer D."/>
            <person name="Andreopoulos W."/>
            <person name="Pangilinan J."/>
            <person name="LaButti K."/>
            <person name="Riley R."/>
            <person name="Lipzen A."/>
            <person name="Clum A."/>
            <person name="Drula E."/>
            <person name="Henrissat B."/>
            <person name="Kohler A."/>
            <person name="Grigoriev I.V."/>
            <person name="Martin F.M."/>
            <person name="Hacquard S."/>
        </authorList>
    </citation>
    <scope>NUCLEOTIDE SEQUENCE [LARGE SCALE GENOMIC DNA]</scope>
    <source>
        <strain evidence="4 5">MPI-CAGE-CH-0241</strain>
    </source>
</reference>
<dbReference type="Gene3D" id="4.10.240.10">
    <property type="entry name" value="Zn(2)-C6 fungal-type DNA-binding domain"/>
    <property type="match status" value="1"/>
</dbReference>
<dbReference type="CDD" id="cd00067">
    <property type="entry name" value="GAL4"/>
    <property type="match status" value="1"/>
</dbReference>
<feature type="compositionally biased region" description="Polar residues" evidence="2">
    <location>
        <begin position="115"/>
        <end position="125"/>
    </location>
</feature>
<dbReference type="SMART" id="SM00066">
    <property type="entry name" value="GAL4"/>
    <property type="match status" value="1"/>
</dbReference>
<dbReference type="SUPFAM" id="SSF57701">
    <property type="entry name" value="Zn2/Cys6 DNA-binding domain"/>
    <property type="match status" value="1"/>
</dbReference>
<dbReference type="EMBL" id="JAGPYM010000028">
    <property type="protein sequence ID" value="KAH6879900.1"/>
    <property type="molecule type" value="Genomic_DNA"/>
</dbReference>
<name>A0A9P9AKX4_9HYPO</name>
<gene>
    <name evidence="4" type="ORF">B0T10DRAFT_412688</name>
</gene>